<dbReference type="OrthoDB" id="5043675at2"/>
<dbReference type="AlphaFoldDB" id="A0A2T5TYC3"/>
<evidence type="ECO:0000313" key="1">
    <source>
        <dbReference type="EMBL" id="PTW44201.1"/>
    </source>
</evidence>
<dbReference type="Proteomes" id="UP000244013">
    <property type="component" value="Unassembled WGS sequence"/>
</dbReference>
<dbReference type="GeneID" id="91007576"/>
<gene>
    <name evidence="1" type="ORF">C8J25_11137</name>
</gene>
<accession>A0A2T5TYC3</accession>
<dbReference type="EMBL" id="QAYE01000011">
    <property type="protein sequence ID" value="PTW44201.1"/>
    <property type="molecule type" value="Genomic_DNA"/>
</dbReference>
<name>A0A2T5TYC3_9SPHN</name>
<protein>
    <submittedName>
        <fullName evidence="1">Uncharacterized protein</fullName>
    </submittedName>
</protein>
<sequence length="292" mass="32379">MDRILFGDNQFFGINHMSEDKARQQMMQFAELPAILETLVAARDAGINAFMCTTHDRISEIADAVRAAPQEWPDFQFYPCMPYAHKYANAVTDLGYLGTVRKFLPSQGLFDSALRGGKALMTRDVEGIATLLIDAEMKPFHGLKTPIVFVQNVITDMLLGLGYADAFKIFADHIRTRYDAEPGFITMNLPMLLPMLASVGIHNPIVCANVNKSGFRMSGGIEAYREATERWPARVIAMSVLASGAIPAAEAIEWVVKEPYVRSILFGASSERNIRNTVGLIERFDAMDMMAA</sequence>
<organism evidence="1 2">
    <name type="scientific">Sphingomonas faeni</name>
    <dbReference type="NCBI Taxonomy" id="185950"/>
    <lineage>
        <taxon>Bacteria</taxon>
        <taxon>Pseudomonadati</taxon>
        <taxon>Pseudomonadota</taxon>
        <taxon>Alphaproteobacteria</taxon>
        <taxon>Sphingomonadales</taxon>
        <taxon>Sphingomonadaceae</taxon>
        <taxon>Sphingomonas</taxon>
    </lineage>
</organism>
<evidence type="ECO:0000313" key="2">
    <source>
        <dbReference type="Proteomes" id="UP000244013"/>
    </source>
</evidence>
<comment type="caution">
    <text evidence="1">The sequence shown here is derived from an EMBL/GenBank/DDBJ whole genome shotgun (WGS) entry which is preliminary data.</text>
</comment>
<reference evidence="1 2" key="1">
    <citation type="submission" date="2018-04" db="EMBL/GenBank/DDBJ databases">
        <title>Genomic Encyclopedia of Type Strains, Phase III (KMG-III): the genomes of soil and plant-associated and newly described type strains.</title>
        <authorList>
            <person name="Whitman W."/>
        </authorList>
    </citation>
    <scope>NUCLEOTIDE SEQUENCE [LARGE SCALE GENOMIC DNA]</scope>
    <source>
        <strain evidence="1 2">MA-olki</strain>
    </source>
</reference>
<dbReference type="RefSeq" id="WP_107955728.1">
    <property type="nucleotide sequence ID" value="NZ_QAYE01000011.1"/>
</dbReference>
<proteinExistence type="predicted"/>